<dbReference type="PANTHER" id="PTHR11803">
    <property type="entry name" value="2-IMINOBUTANOATE/2-IMINOPROPANOATE DEAMINASE RIDA"/>
    <property type="match status" value="1"/>
</dbReference>
<evidence type="ECO:0000256" key="1">
    <source>
        <dbReference type="ARBA" id="ARBA00010552"/>
    </source>
</evidence>
<dbReference type="InterPro" id="IPR019897">
    <property type="entry name" value="RidA_CS"/>
</dbReference>
<dbReference type="GO" id="GO:0005829">
    <property type="term" value="C:cytosol"/>
    <property type="evidence" value="ECO:0007669"/>
    <property type="project" value="TreeGrafter"/>
</dbReference>
<accession>A0A917KED4</accession>
<sequence length="126" mass="13304">MDIIATAKAPAAIGPYAQAVAAGPFVFTSGQIPLRPDGTMVEGDIRAQAEQVLHNLDAVLAAAGCRREDVVKATIFLTDLAAFATVNEVYAAYFGDHRPARSTVQVAALPRGAQVEIEFVAVRPVR</sequence>
<dbReference type="PANTHER" id="PTHR11803:SF58">
    <property type="entry name" value="PROTEIN HMF1-RELATED"/>
    <property type="match status" value="1"/>
</dbReference>
<dbReference type="GO" id="GO:0019239">
    <property type="term" value="F:deaminase activity"/>
    <property type="evidence" value="ECO:0007669"/>
    <property type="project" value="TreeGrafter"/>
</dbReference>
<reference evidence="2" key="1">
    <citation type="journal article" date="2014" name="Int. J. Syst. Evol. Microbiol.">
        <title>Complete genome sequence of Corynebacterium casei LMG S-19264T (=DSM 44701T), isolated from a smear-ripened cheese.</title>
        <authorList>
            <consortium name="US DOE Joint Genome Institute (JGI-PGF)"/>
            <person name="Walter F."/>
            <person name="Albersmeier A."/>
            <person name="Kalinowski J."/>
            <person name="Ruckert C."/>
        </authorList>
    </citation>
    <scope>NUCLEOTIDE SEQUENCE</scope>
    <source>
        <strain evidence="2">JCM 18487</strain>
    </source>
</reference>
<dbReference type="InterPro" id="IPR006056">
    <property type="entry name" value="RidA"/>
</dbReference>
<reference evidence="2" key="2">
    <citation type="submission" date="2020-09" db="EMBL/GenBank/DDBJ databases">
        <authorList>
            <person name="Sun Q."/>
            <person name="Ohkuma M."/>
        </authorList>
    </citation>
    <scope>NUCLEOTIDE SEQUENCE</scope>
    <source>
        <strain evidence="2">JCM 18487</strain>
    </source>
</reference>
<dbReference type="Gene3D" id="3.30.1330.40">
    <property type="entry name" value="RutC-like"/>
    <property type="match status" value="1"/>
</dbReference>
<name>A0A917KED4_9BACL</name>
<keyword evidence="3" id="KW-1185">Reference proteome</keyword>
<dbReference type="AlphaFoldDB" id="A0A917KED4"/>
<dbReference type="PROSITE" id="PS01094">
    <property type="entry name" value="UPF0076"/>
    <property type="match status" value="1"/>
</dbReference>
<proteinExistence type="inferred from homology"/>
<dbReference type="EMBL" id="BMOY01000027">
    <property type="protein sequence ID" value="GGJ08774.1"/>
    <property type="molecule type" value="Genomic_DNA"/>
</dbReference>
<dbReference type="InterPro" id="IPR006175">
    <property type="entry name" value="YjgF/YER057c/UK114"/>
</dbReference>
<evidence type="ECO:0000313" key="2">
    <source>
        <dbReference type="EMBL" id="GGJ08774.1"/>
    </source>
</evidence>
<dbReference type="Proteomes" id="UP000637695">
    <property type="component" value="Unassembled WGS sequence"/>
</dbReference>
<dbReference type="CDD" id="cd00448">
    <property type="entry name" value="YjgF_YER057c_UK114_family"/>
    <property type="match status" value="1"/>
</dbReference>
<dbReference type="InterPro" id="IPR035959">
    <property type="entry name" value="RutC-like_sf"/>
</dbReference>
<comment type="caution">
    <text evidence="2">The sequence shown here is derived from an EMBL/GenBank/DDBJ whole genome shotgun (WGS) entry which is preliminary data.</text>
</comment>
<evidence type="ECO:0000313" key="3">
    <source>
        <dbReference type="Proteomes" id="UP000637695"/>
    </source>
</evidence>
<dbReference type="Pfam" id="PF01042">
    <property type="entry name" value="Ribonuc_L-PSP"/>
    <property type="match status" value="1"/>
</dbReference>
<dbReference type="SUPFAM" id="SSF55298">
    <property type="entry name" value="YjgF-like"/>
    <property type="match status" value="1"/>
</dbReference>
<dbReference type="NCBIfam" id="TIGR00004">
    <property type="entry name" value="Rid family detoxifying hydrolase"/>
    <property type="match status" value="1"/>
</dbReference>
<comment type="similarity">
    <text evidence="1">Belongs to the RutC family.</text>
</comment>
<dbReference type="RefSeq" id="WP_188882484.1">
    <property type="nucleotide sequence ID" value="NZ_BMOY01000027.1"/>
</dbReference>
<gene>
    <name evidence="2" type="ORF">GCM10010885_17410</name>
</gene>
<protein>
    <submittedName>
        <fullName evidence="2">Endoribonuclease L-PSP</fullName>
    </submittedName>
</protein>
<dbReference type="FunFam" id="3.30.1330.40:FF:000001">
    <property type="entry name" value="L-PSP family endoribonuclease"/>
    <property type="match status" value="1"/>
</dbReference>
<organism evidence="2 3">
    <name type="scientific">Alicyclobacillus cellulosilyticus</name>
    <dbReference type="NCBI Taxonomy" id="1003997"/>
    <lineage>
        <taxon>Bacteria</taxon>
        <taxon>Bacillati</taxon>
        <taxon>Bacillota</taxon>
        <taxon>Bacilli</taxon>
        <taxon>Bacillales</taxon>
        <taxon>Alicyclobacillaceae</taxon>
        <taxon>Alicyclobacillus</taxon>
    </lineage>
</organism>